<keyword evidence="3" id="KW-1185">Reference proteome</keyword>
<dbReference type="PANTHER" id="PTHR43422">
    <property type="entry name" value="THIAMINE THIAZOLE SYNTHASE"/>
    <property type="match status" value="1"/>
</dbReference>
<dbReference type="Proteomes" id="UP000509667">
    <property type="component" value="Chromosome"/>
</dbReference>
<reference evidence="2 3" key="1">
    <citation type="submission" date="2020-07" db="EMBL/GenBank/DDBJ databases">
        <title>Halosimplex pelagicum sp. nov. and Halosimplex rubrum sp. nov., isolated from salted brown alga Laminaria, and emended description of the genus Halosimplex.</title>
        <authorList>
            <person name="Cui H."/>
        </authorList>
    </citation>
    <scope>NUCLEOTIDE SEQUENCE [LARGE SCALE GENOMIC DNA]</scope>
    <source>
        <strain evidence="2 3">R27</strain>
    </source>
</reference>
<dbReference type="RefSeq" id="WP_179910184.1">
    <property type="nucleotide sequence ID" value="NZ_CP058910.1"/>
</dbReference>
<gene>
    <name evidence="2" type="ORF">HZS55_02495</name>
</gene>
<name>A0A7D5P307_9EURY</name>
<dbReference type="AlphaFoldDB" id="A0A7D5P307"/>
<organism evidence="2 3">
    <name type="scientific">Halosimplex rubrum</name>
    <dbReference type="NCBI Taxonomy" id="869889"/>
    <lineage>
        <taxon>Archaea</taxon>
        <taxon>Methanobacteriati</taxon>
        <taxon>Methanobacteriota</taxon>
        <taxon>Stenosarchaea group</taxon>
        <taxon>Halobacteria</taxon>
        <taxon>Halobacteriales</taxon>
        <taxon>Haloarculaceae</taxon>
        <taxon>Halosimplex</taxon>
    </lineage>
</organism>
<evidence type="ECO:0000313" key="3">
    <source>
        <dbReference type="Proteomes" id="UP000509667"/>
    </source>
</evidence>
<dbReference type="EMBL" id="CP058910">
    <property type="protein sequence ID" value="QLH76242.1"/>
    <property type="molecule type" value="Genomic_DNA"/>
</dbReference>
<dbReference type="OrthoDB" id="202449at2157"/>
<dbReference type="Gene3D" id="3.50.50.60">
    <property type="entry name" value="FAD/NAD(P)-binding domain"/>
    <property type="match status" value="1"/>
</dbReference>
<dbReference type="SUPFAM" id="SSF51905">
    <property type="entry name" value="FAD/NAD(P)-binding domain"/>
    <property type="match status" value="1"/>
</dbReference>
<evidence type="ECO:0000313" key="2">
    <source>
        <dbReference type="EMBL" id="QLH76242.1"/>
    </source>
</evidence>
<feature type="region of interest" description="Disordered" evidence="1">
    <location>
        <begin position="449"/>
        <end position="488"/>
    </location>
</feature>
<dbReference type="KEGG" id="hrr:HZS55_02495"/>
<protein>
    <submittedName>
        <fullName evidence="2">Oxidoreductase</fullName>
    </submittedName>
</protein>
<feature type="compositionally biased region" description="Basic and acidic residues" evidence="1">
    <location>
        <begin position="478"/>
        <end position="488"/>
    </location>
</feature>
<dbReference type="GeneID" id="56076696"/>
<proteinExistence type="predicted"/>
<sequence length="488" mass="52534">MTLAAVDRYDPGRVGDVGGRAVVLGGSVAGLCAARVLADGFDEVVVVERDSLPDAPVARDGAPQTSHPHALLSAGQAVLEDLFVGFGEDLVRAGGLVVDTTRNFLEYQRGGFVAPGTERTPTYCATRPLFEHVVRRRLRERDAVRLLSPCLFVDYRTDDAGRAVTGVTVREGDGPTESLAADLVVDATGRASRTPEWLDDAGYDAPPTDRVEIDLQYSSVRIDRPPGDRRVVSVPPDPPRRRGAALIPVEGDRWEVILAEMGADGGPADRASVVAFAEDLPVDLVGELLRDRPWVSDDVARYPFPASVRRRYERLDRFPEGLVVTGDALASFNPVYGQGMSVAALDALVLHGALADGGRDRLGPRFFDRVAPVLDTPWQLAVGADRGFAATDGSASPAERLFERYFDRLLRRAHEDSAVAAAYQEVVGLERPPTALLRPSVLARVLLPVGGDAERTGPPRTAPPASDRGPPLGDDEPPVERDRSQRPT</sequence>
<accession>A0A7D5P307</accession>
<evidence type="ECO:0000256" key="1">
    <source>
        <dbReference type="SAM" id="MobiDB-lite"/>
    </source>
</evidence>
<dbReference type="PANTHER" id="PTHR43422:SF3">
    <property type="entry name" value="THIAMINE THIAZOLE SYNTHASE"/>
    <property type="match status" value="1"/>
</dbReference>
<dbReference type="InterPro" id="IPR036188">
    <property type="entry name" value="FAD/NAD-bd_sf"/>
</dbReference>